<dbReference type="GO" id="GO:0006559">
    <property type="term" value="P:L-phenylalanine catabolic process"/>
    <property type="evidence" value="ECO:0007669"/>
    <property type="project" value="TreeGrafter"/>
</dbReference>
<dbReference type="Bgee" id="ENSACLG00000003737">
    <property type="expression patterns" value="Expressed in liver"/>
</dbReference>
<dbReference type="Ensembl" id="ENSACLT00000005676.2">
    <property type="protein sequence ID" value="ENSACLP00000005557.2"/>
    <property type="gene ID" value="ENSACLG00000003737.2"/>
</dbReference>
<dbReference type="Proteomes" id="UP000265100">
    <property type="component" value="Chromosome 22"/>
</dbReference>
<protein>
    <recommendedName>
        <fullName evidence="5">Glutathione S-transferase rho</fullName>
    </recommendedName>
</protein>
<accession>A0A3P8NL91</accession>
<dbReference type="GO" id="GO:0004364">
    <property type="term" value="F:glutathione transferase activity"/>
    <property type="evidence" value="ECO:0007669"/>
    <property type="project" value="TreeGrafter"/>
</dbReference>
<dbReference type="CDD" id="cd00570">
    <property type="entry name" value="GST_N_family"/>
    <property type="match status" value="1"/>
</dbReference>
<dbReference type="PROSITE" id="PS50404">
    <property type="entry name" value="GST_NTER"/>
    <property type="match status" value="1"/>
</dbReference>
<dbReference type="STRING" id="8154.ENSACLP00000005557"/>
<reference evidence="3" key="3">
    <citation type="submission" date="2025-09" db="UniProtKB">
        <authorList>
            <consortium name="Ensembl"/>
        </authorList>
    </citation>
    <scope>IDENTIFICATION</scope>
</reference>
<dbReference type="PROSITE" id="PS50405">
    <property type="entry name" value="GST_CTER"/>
    <property type="match status" value="1"/>
</dbReference>
<reference evidence="3" key="1">
    <citation type="submission" date="2018-05" db="EMBL/GenBank/DDBJ databases">
        <authorList>
            <person name="Datahose"/>
        </authorList>
    </citation>
    <scope>NUCLEOTIDE SEQUENCE</scope>
</reference>
<dbReference type="GO" id="GO:0016034">
    <property type="term" value="F:maleylacetoacetate isomerase activity"/>
    <property type="evidence" value="ECO:0007669"/>
    <property type="project" value="TreeGrafter"/>
</dbReference>
<dbReference type="OrthoDB" id="2309723at2759"/>
<dbReference type="GO" id="GO:0005739">
    <property type="term" value="C:mitochondrion"/>
    <property type="evidence" value="ECO:0007669"/>
    <property type="project" value="TreeGrafter"/>
</dbReference>
<dbReference type="InterPro" id="IPR036249">
    <property type="entry name" value="Thioredoxin-like_sf"/>
</dbReference>
<dbReference type="SUPFAM" id="SSF52833">
    <property type="entry name" value="Thioredoxin-like"/>
    <property type="match status" value="1"/>
</dbReference>
<dbReference type="Pfam" id="PF14497">
    <property type="entry name" value="GST_C_3"/>
    <property type="match status" value="1"/>
</dbReference>
<dbReference type="GeneTree" id="ENSGT00510000049601"/>
<reference evidence="3" key="2">
    <citation type="submission" date="2025-08" db="UniProtKB">
        <authorList>
            <consortium name="Ensembl"/>
        </authorList>
    </citation>
    <scope>IDENTIFICATION</scope>
</reference>
<dbReference type="InterPro" id="IPR036282">
    <property type="entry name" value="Glutathione-S-Trfase_C_sf"/>
</dbReference>
<organism evidence="3 4">
    <name type="scientific">Astatotilapia calliptera</name>
    <name type="common">Eastern happy</name>
    <name type="synonym">Chromis callipterus</name>
    <dbReference type="NCBI Taxonomy" id="8154"/>
    <lineage>
        <taxon>Eukaryota</taxon>
        <taxon>Metazoa</taxon>
        <taxon>Chordata</taxon>
        <taxon>Craniata</taxon>
        <taxon>Vertebrata</taxon>
        <taxon>Euteleostomi</taxon>
        <taxon>Actinopterygii</taxon>
        <taxon>Neopterygii</taxon>
        <taxon>Teleostei</taxon>
        <taxon>Neoteleostei</taxon>
        <taxon>Acanthomorphata</taxon>
        <taxon>Ovalentaria</taxon>
        <taxon>Cichlomorphae</taxon>
        <taxon>Cichliformes</taxon>
        <taxon>Cichlidae</taxon>
        <taxon>African cichlids</taxon>
        <taxon>Pseudocrenilabrinae</taxon>
        <taxon>Haplochromini</taxon>
        <taxon>Astatotilapia</taxon>
    </lineage>
</organism>
<feature type="domain" description="GST C-terminal" evidence="2">
    <location>
        <begin position="94"/>
        <end position="225"/>
    </location>
</feature>
<dbReference type="FunFam" id="3.40.30.10:FF:000221">
    <property type="entry name" value="Glutathione S-transferase rho"/>
    <property type="match status" value="1"/>
</dbReference>
<dbReference type="GO" id="GO:0006749">
    <property type="term" value="P:glutathione metabolic process"/>
    <property type="evidence" value="ECO:0007669"/>
    <property type="project" value="TreeGrafter"/>
</dbReference>
<evidence type="ECO:0000313" key="3">
    <source>
        <dbReference type="Ensembl" id="ENSACLP00000005557.2"/>
    </source>
</evidence>
<dbReference type="AlphaFoldDB" id="A0A3P8NL91"/>
<dbReference type="Pfam" id="PF13409">
    <property type="entry name" value="GST_N_2"/>
    <property type="match status" value="1"/>
</dbReference>
<dbReference type="InterPro" id="IPR010987">
    <property type="entry name" value="Glutathione-S-Trfase_C-like"/>
</dbReference>
<dbReference type="OMA" id="WPPHWVA"/>
<dbReference type="PANTHER" id="PTHR42673">
    <property type="entry name" value="MALEYLACETOACETATE ISOMERASE"/>
    <property type="match status" value="1"/>
</dbReference>
<evidence type="ECO:0008006" key="5">
    <source>
        <dbReference type="Google" id="ProtNLM"/>
    </source>
</evidence>
<dbReference type="Gene3D" id="1.20.1050.10">
    <property type="match status" value="1"/>
</dbReference>
<proteinExistence type="predicted"/>
<dbReference type="SFLD" id="SFLDG00358">
    <property type="entry name" value="Main_(cytGST)"/>
    <property type="match status" value="1"/>
</dbReference>
<name>A0A3P8NL91_ASTCA</name>
<dbReference type="InterPro" id="IPR040079">
    <property type="entry name" value="Glutathione_S-Trfase"/>
</dbReference>
<dbReference type="PANTHER" id="PTHR42673:SF4">
    <property type="entry name" value="MALEYLACETOACETATE ISOMERASE"/>
    <property type="match status" value="1"/>
</dbReference>
<sequence length="233" mass="26429">MAKLMSLLWGAGSPPCWRVMITLEEKKLQGYKRKLLSFEKGEHKSQEVLEVNPRGQLPAFKHGDIILNESCATCLYLENQFKSQGIKLIPDSADDQAAMYQHMMEGLALTDKLNSVIYYDCSVPEEERHDFAVKRNKEALTAELKLWEGYLENVAAGSYLAGAFSLADVIVFPSIACAFRFGNMMCFLFRLSVGRYPKLAKYYSLLKNRASIKTTWPPHWVASPQGYDILKDL</sequence>
<keyword evidence="4" id="KW-1185">Reference proteome</keyword>
<evidence type="ECO:0000259" key="2">
    <source>
        <dbReference type="PROSITE" id="PS50405"/>
    </source>
</evidence>
<dbReference type="Gene3D" id="3.40.30.10">
    <property type="entry name" value="Glutaredoxin"/>
    <property type="match status" value="1"/>
</dbReference>
<feature type="domain" description="GST N-terminal" evidence="1">
    <location>
        <begin position="3"/>
        <end position="85"/>
    </location>
</feature>
<dbReference type="SUPFAM" id="SSF47616">
    <property type="entry name" value="GST C-terminal domain-like"/>
    <property type="match status" value="1"/>
</dbReference>
<dbReference type="InterPro" id="IPR004046">
    <property type="entry name" value="GST_C"/>
</dbReference>
<dbReference type="InterPro" id="IPR004045">
    <property type="entry name" value="Glutathione_S-Trfase_N"/>
</dbReference>
<evidence type="ECO:0000259" key="1">
    <source>
        <dbReference type="PROSITE" id="PS50404"/>
    </source>
</evidence>
<dbReference type="SFLD" id="SFLDS00019">
    <property type="entry name" value="Glutathione_Transferase_(cytos"/>
    <property type="match status" value="1"/>
</dbReference>
<evidence type="ECO:0000313" key="4">
    <source>
        <dbReference type="Proteomes" id="UP000265100"/>
    </source>
</evidence>